<proteinExistence type="predicted"/>
<reference evidence="2" key="1">
    <citation type="submission" date="2016-11" db="UniProtKB">
        <authorList>
            <consortium name="WormBaseParasite"/>
        </authorList>
    </citation>
    <scope>IDENTIFICATION</scope>
    <source>
        <strain evidence="2">KR3021</strain>
    </source>
</reference>
<evidence type="ECO:0000313" key="2">
    <source>
        <dbReference type="WBParaSite" id="RSKR_0000329900.1"/>
    </source>
</evidence>
<name>A0AC35TQM6_9BILA</name>
<organism evidence="1 2">
    <name type="scientific">Rhabditophanes sp. KR3021</name>
    <dbReference type="NCBI Taxonomy" id="114890"/>
    <lineage>
        <taxon>Eukaryota</taxon>
        <taxon>Metazoa</taxon>
        <taxon>Ecdysozoa</taxon>
        <taxon>Nematoda</taxon>
        <taxon>Chromadorea</taxon>
        <taxon>Rhabditida</taxon>
        <taxon>Tylenchina</taxon>
        <taxon>Panagrolaimomorpha</taxon>
        <taxon>Strongyloidoidea</taxon>
        <taxon>Alloionematidae</taxon>
        <taxon>Rhabditophanes</taxon>
    </lineage>
</organism>
<protein>
    <submittedName>
        <fullName evidence="2">NADH-cytochrome b5 reductase</fullName>
    </submittedName>
</protein>
<evidence type="ECO:0000313" key="1">
    <source>
        <dbReference type="Proteomes" id="UP000095286"/>
    </source>
</evidence>
<sequence>MFDENEEGMPNEKLSALLISIVVGAVAASLIYLYVRKATKKLVALIDPEAKYPFRLVKKTEISHDTRIFRFALPSSEHVLGLPPGQHINLVATINGKLVVRPYTPISSDADKGFLELIVKVYKANIHPRFPDGGKMSQYLDAMQIGDAIDFRGPNGLIVYKGNGLFAIRPKKNATAAFKTFNHLGMIAGGSGLTPVLSIIRDIAKNPEDKTKVSLLYANQSEEDILQRKELDELAIMHKDQISVWYTIDNAGEGWSYSTGFISEEMLKNHLPSASDDVAILMCGPPPMINFACIPNLDSLGHNSANYLLF</sequence>
<dbReference type="WBParaSite" id="RSKR_0000329900.1">
    <property type="protein sequence ID" value="RSKR_0000329900.1"/>
    <property type="gene ID" value="RSKR_0000329900"/>
</dbReference>
<accession>A0AC35TQM6</accession>
<dbReference type="Proteomes" id="UP000095286">
    <property type="component" value="Unplaced"/>
</dbReference>